<keyword evidence="3" id="KW-0805">Transcription regulation</keyword>
<dbReference type="Gene3D" id="1.10.10.10">
    <property type="entry name" value="Winged helix-like DNA-binding domain superfamily/Winged helix DNA-binding domain"/>
    <property type="match status" value="1"/>
</dbReference>
<keyword evidence="1" id="KW-0808">Transferase</keyword>
<dbReference type="Gene3D" id="3.40.930.10">
    <property type="entry name" value="Mannitol-specific EII, Chain A"/>
    <property type="match status" value="1"/>
</dbReference>
<keyword evidence="7" id="KW-1185">Reference proteome</keyword>
<dbReference type="InterPro" id="IPR013196">
    <property type="entry name" value="HTH_11"/>
</dbReference>
<dbReference type="InterPro" id="IPR036095">
    <property type="entry name" value="PTS_EIIB-like_sf"/>
</dbReference>
<dbReference type="Pfam" id="PF00874">
    <property type="entry name" value="PRD"/>
    <property type="match status" value="1"/>
</dbReference>
<dbReference type="SUPFAM" id="SSF52794">
    <property type="entry name" value="PTS system IIB component-like"/>
    <property type="match status" value="1"/>
</dbReference>
<name>A0A369ATU2_9ENTE</name>
<evidence type="ECO:0000256" key="2">
    <source>
        <dbReference type="ARBA" id="ARBA00022737"/>
    </source>
</evidence>
<dbReference type="Gene3D" id="3.40.50.2300">
    <property type="match status" value="1"/>
</dbReference>
<dbReference type="CDD" id="cd00211">
    <property type="entry name" value="PTS_IIA_fru"/>
    <property type="match status" value="1"/>
</dbReference>
<sequence length="672" mass="77556">MDSRRPELFLLICQQNNRYEIKVLAEKFQVSTRTIYNDIKKLNELLLAEGYEEIKIEKSIIFYEKMIPLSFEQLINLDEDYILTHPKIRRLRLLGEVLMFQEQFSMDDLKEKLPLSRNTLLSDLKWVKEELSFHQIEFLSRPFIGYQVLGDEKDIRHLLVLTLQEDPLVFEGNKKQQKELEQAEKLLNYCAEMLEITFSDSSFDTLLLTFWVTYSRIKLGKKLSFYPKNTKEEKLLLKSRKLFEEEFGISFHSEELMYLAQKLTESSLINYNDDINEKWLDYHLMAADLIKKVSELSGNTYFLEDDLLHQGIINHLRPAFNRVISHSEINNPMFDYITRTFKTLHNQVCQGMVLIEEQMKITFTEQEISFFTLFFIASVERRKSYPTKPKKIIIVCDAGVSTSQILRSKLEVNFDVIIQGTFGKRTAGDWLRANKTDLIISTIPFNYPNVESIQVAPFVTEEDMKKLYLLFNTKKEKIDMNEIVSIINQEVALTSEQKQTIKAELMTYFRLKNDQDSEKGVYQPMLVEVLNEKLIKVNYEASNRDEAVKASGQLLVDSGLAKQSYVDGMLENVEVNGTYIVIAPGIAMPHARPETGALDIGLSIVTLKESVVFGHPQNDPVNIVVGLCAVDHQSHLKALSELVEILGNEEKITQIKTAETAEDIMTIIRGGN</sequence>
<keyword evidence="2" id="KW-0677">Repeat</keyword>
<gene>
    <name evidence="6" type="ORF">CBF32_09390</name>
</gene>
<dbReference type="PANTHER" id="PTHR30185:SF18">
    <property type="entry name" value="TRANSCRIPTIONAL REGULATOR MTLR"/>
    <property type="match status" value="1"/>
</dbReference>
<dbReference type="PROSITE" id="PS51372">
    <property type="entry name" value="PRD_2"/>
    <property type="match status" value="1"/>
</dbReference>
<dbReference type="PROSITE" id="PS51094">
    <property type="entry name" value="PTS_EIIA_TYPE_2"/>
    <property type="match status" value="1"/>
</dbReference>
<dbReference type="Pfam" id="PF05043">
    <property type="entry name" value="Mga"/>
    <property type="match status" value="1"/>
</dbReference>
<dbReference type="RefSeq" id="WP_114290016.1">
    <property type="nucleotide sequence ID" value="NZ_CP122523.1"/>
</dbReference>
<dbReference type="GO" id="GO:0008982">
    <property type="term" value="F:protein-N(PI)-phosphohistidine-sugar phosphotransferase activity"/>
    <property type="evidence" value="ECO:0007669"/>
    <property type="project" value="InterPro"/>
</dbReference>
<dbReference type="PANTHER" id="PTHR30185">
    <property type="entry name" value="CRYPTIC BETA-GLUCOSIDE BGL OPERON ANTITERMINATOR"/>
    <property type="match status" value="1"/>
</dbReference>
<dbReference type="SUPFAM" id="SSF63520">
    <property type="entry name" value="PTS-regulatory domain, PRD"/>
    <property type="match status" value="2"/>
</dbReference>
<dbReference type="Proteomes" id="UP000288197">
    <property type="component" value="Unassembled WGS sequence"/>
</dbReference>
<dbReference type="InterPro" id="IPR036388">
    <property type="entry name" value="WH-like_DNA-bd_sf"/>
</dbReference>
<dbReference type="AlphaFoldDB" id="A0A369ATU2"/>
<dbReference type="Pfam" id="PF00359">
    <property type="entry name" value="PTS_EIIA_2"/>
    <property type="match status" value="1"/>
</dbReference>
<dbReference type="CDD" id="cd05568">
    <property type="entry name" value="PTS_IIB_bgl_like"/>
    <property type="match status" value="1"/>
</dbReference>
<keyword evidence="4" id="KW-0010">Activator</keyword>
<keyword evidence="5" id="KW-0804">Transcription</keyword>
<reference evidence="6 7" key="1">
    <citation type="submission" date="2017-05" db="EMBL/GenBank/DDBJ databases">
        <title>Vagococcus spp. assemblies.</title>
        <authorList>
            <person name="Gulvik C.A."/>
        </authorList>
    </citation>
    <scope>NUCLEOTIDE SEQUENCE [LARGE SCALE GENOMIC DNA]</scope>
    <source>
        <strain evidence="6 7">NCFB 2497</strain>
    </source>
</reference>
<dbReference type="InterPro" id="IPR036634">
    <property type="entry name" value="PRD_sf"/>
</dbReference>
<dbReference type="InterPro" id="IPR013011">
    <property type="entry name" value="PTS_EIIB_2"/>
</dbReference>
<comment type="caution">
    <text evidence="6">The sequence shown here is derived from an EMBL/GenBank/DDBJ whole genome shotgun (WGS) entry which is preliminary data.</text>
</comment>
<dbReference type="OrthoDB" id="369398at2"/>
<organism evidence="6 7">
    <name type="scientific">Vagococcus fluvialis</name>
    <dbReference type="NCBI Taxonomy" id="2738"/>
    <lineage>
        <taxon>Bacteria</taxon>
        <taxon>Bacillati</taxon>
        <taxon>Bacillota</taxon>
        <taxon>Bacilli</taxon>
        <taxon>Lactobacillales</taxon>
        <taxon>Enterococcaceae</taxon>
        <taxon>Vagococcus</taxon>
    </lineage>
</organism>
<evidence type="ECO:0000256" key="1">
    <source>
        <dbReference type="ARBA" id="ARBA00022679"/>
    </source>
</evidence>
<dbReference type="Pfam" id="PF08279">
    <property type="entry name" value="HTH_11"/>
    <property type="match status" value="1"/>
</dbReference>
<evidence type="ECO:0000313" key="7">
    <source>
        <dbReference type="Proteomes" id="UP000288197"/>
    </source>
</evidence>
<dbReference type="PROSITE" id="PS51099">
    <property type="entry name" value="PTS_EIIB_TYPE_2"/>
    <property type="match status" value="1"/>
</dbReference>
<dbReference type="InterPro" id="IPR016152">
    <property type="entry name" value="PTrfase/Anion_transptr"/>
</dbReference>
<protein>
    <submittedName>
        <fullName evidence="6">Uncharacterized protein</fullName>
    </submittedName>
</protein>
<evidence type="ECO:0000256" key="5">
    <source>
        <dbReference type="ARBA" id="ARBA00023163"/>
    </source>
</evidence>
<dbReference type="InterPro" id="IPR050661">
    <property type="entry name" value="BglG_antiterminators"/>
</dbReference>
<dbReference type="EMBL" id="NGJX01000009">
    <property type="protein sequence ID" value="RSU01065.1"/>
    <property type="molecule type" value="Genomic_DNA"/>
</dbReference>
<evidence type="ECO:0000256" key="3">
    <source>
        <dbReference type="ARBA" id="ARBA00023015"/>
    </source>
</evidence>
<evidence type="ECO:0000313" key="6">
    <source>
        <dbReference type="EMBL" id="RSU01065.1"/>
    </source>
</evidence>
<dbReference type="GO" id="GO:0009401">
    <property type="term" value="P:phosphoenolpyruvate-dependent sugar phosphotransferase system"/>
    <property type="evidence" value="ECO:0007669"/>
    <property type="project" value="InterPro"/>
</dbReference>
<proteinExistence type="predicted"/>
<dbReference type="GO" id="GO:0006355">
    <property type="term" value="P:regulation of DNA-templated transcription"/>
    <property type="evidence" value="ECO:0007669"/>
    <property type="project" value="InterPro"/>
</dbReference>
<dbReference type="Gene3D" id="1.10.1790.10">
    <property type="entry name" value="PRD domain"/>
    <property type="match status" value="1"/>
</dbReference>
<dbReference type="InterPro" id="IPR007737">
    <property type="entry name" value="Mga_HTH"/>
</dbReference>
<evidence type="ECO:0000256" key="4">
    <source>
        <dbReference type="ARBA" id="ARBA00023159"/>
    </source>
</evidence>
<accession>A0A369ATU2</accession>
<dbReference type="InterPro" id="IPR002178">
    <property type="entry name" value="PTS_EIIA_type-2_dom"/>
</dbReference>
<dbReference type="SUPFAM" id="SSF55804">
    <property type="entry name" value="Phoshotransferase/anion transport protein"/>
    <property type="match status" value="1"/>
</dbReference>
<dbReference type="GeneID" id="63146891"/>
<dbReference type="InterPro" id="IPR011608">
    <property type="entry name" value="PRD"/>
</dbReference>